<comment type="caution">
    <text evidence="2">The sequence shown here is derived from an EMBL/GenBank/DDBJ whole genome shotgun (WGS) entry which is preliminary data.</text>
</comment>
<dbReference type="EMBL" id="JADOUF010000001">
    <property type="protein sequence ID" value="MBG6136997.1"/>
    <property type="molecule type" value="Genomic_DNA"/>
</dbReference>
<dbReference type="NCBIfam" id="NF041216">
    <property type="entry name" value="CU044_2847_fam"/>
    <property type="match status" value="1"/>
</dbReference>
<evidence type="ECO:0000313" key="2">
    <source>
        <dbReference type="EMBL" id="MBG6136997.1"/>
    </source>
</evidence>
<dbReference type="AlphaFoldDB" id="A0A8J7KWV7"/>
<evidence type="ECO:0000313" key="3">
    <source>
        <dbReference type="Proteomes" id="UP000622552"/>
    </source>
</evidence>
<sequence>MGDLLRYESEHGTILIEERDGEGLERIGLLDHVRPSKKGLEAALAQIRPAIESTLSMVRGLTRRPDEVEVEIGVTLTAEAGAIVARTSAEGHLVVRARWKLTGDDSDTLRPAG</sequence>
<evidence type="ECO:0000259" key="1">
    <source>
        <dbReference type="Pfam" id="PF19493"/>
    </source>
</evidence>
<protein>
    <recommendedName>
        <fullName evidence="1">Trypsin-co-occurring domain-containing protein</fullName>
    </recommendedName>
</protein>
<reference evidence="2" key="1">
    <citation type="submission" date="2020-11" db="EMBL/GenBank/DDBJ databases">
        <title>Sequencing the genomes of 1000 actinobacteria strains.</title>
        <authorList>
            <person name="Klenk H.-P."/>
        </authorList>
    </citation>
    <scope>NUCLEOTIDE SEQUENCE</scope>
    <source>
        <strain evidence="2">DSM 45356</strain>
    </source>
</reference>
<feature type="domain" description="Trypsin-co-occurring" evidence="1">
    <location>
        <begin position="12"/>
        <end position="100"/>
    </location>
</feature>
<organism evidence="2 3">
    <name type="scientific">Longispora fulva</name>
    <dbReference type="NCBI Taxonomy" id="619741"/>
    <lineage>
        <taxon>Bacteria</taxon>
        <taxon>Bacillati</taxon>
        <taxon>Actinomycetota</taxon>
        <taxon>Actinomycetes</taxon>
        <taxon>Micromonosporales</taxon>
        <taxon>Micromonosporaceae</taxon>
        <taxon>Longispora</taxon>
    </lineage>
</organism>
<dbReference type="RefSeq" id="WP_197003909.1">
    <property type="nucleotide sequence ID" value="NZ_BONS01000022.1"/>
</dbReference>
<name>A0A8J7KWV7_9ACTN</name>
<dbReference type="Pfam" id="PF19493">
    <property type="entry name" value="Trypco1"/>
    <property type="match status" value="1"/>
</dbReference>
<proteinExistence type="predicted"/>
<dbReference type="InterPro" id="IPR045794">
    <property type="entry name" value="Trypco1"/>
</dbReference>
<dbReference type="Proteomes" id="UP000622552">
    <property type="component" value="Unassembled WGS sequence"/>
</dbReference>
<gene>
    <name evidence="2" type="ORF">IW245_003191</name>
</gene>
<accession>A0A8J7KWV7</accession>
<keyword evidence="3" id="KW-1185">Reference proteome</keyword>